<organism evidence="1">
    <name type="scientific">marine metagenome</name>
    <dbReference type="NCBI Taxonomy" id="408172"/>
    <lineage>
        <taxon>unclassified sequences</taxon>
        <taxon>metagenomes</taxon>
        <taxon>ecological metagenomes</taxon>
    </lineage>
</organism>
<reference evidence="1" key="1">
    <citation type="submission" date="2018-05" db="EMBL/GenBank/DDBJ databases">
        <authorList>
            <person name="Lanie J.A."/>
            <person name="Ng W.-L."/>
            <person name="Kazmierczak K.M."/>
            <person name="Andrzejewski T.M."/>
            <person name="Davidsen T.M."/>
            <person name="Wayne K.J."/>
            <person name="Tettelin H."/>
            <person name="Glass J.I."/>
            <person name="Rusch D."/>
            <person name="Podicherti R."/>
            <person name="Tsui H.-C.T."/>
            <person name="Winkler M.E."/>
        </authorList>
    </citation>
    <scope>NUCLEOTIDE SEQUENCE</scope>
</reference>
<name>A0A382ETS5_9ZZZZ</name>
<dbReference type="AlphaFoldDB" id="A0A382ETS5"/>
<protein>
    <submittedName>
        <fullName evidence="1">Uncharacterized protein</fullName>
    </submittedName>
</protein>
<evidence type="ECO:0000313" key="1">
    <source>
        <dbReference type="EMBL" id="SVB53564.1"/>
    </source>
</evidence>
<proteinExistence type="predicted"/>
<dbReference type="EMBL" id="UINC01046048">
    <property type="protein sequence ID" value="SVB53564.1"/>
    <property type="molecule type" value="Genomic_DNA"/>
</dbReference>
<sequence length="249" mass="28921">MIGVIEIFIITPSFRGYMSPPKRNIYLDEEDVRIWDKLPSGRRSELLRQLLVDSEVTLEINEEIPEEWILRHKLGEADRLESHAESRHYFWECIFSDMTGRMDDLEDELREKYPDSIHFKKDWEAAEKTNLDTMSSEMWDVIVSQAEGYLQTDKVFSSPSTANKYRIARVKNGKISVDLIDSDWTKPTTFTQMTFAAALSRLIHSGGDRIRAKDFMASFSQICAVVNLHPRLEFNEADNQLWVAYTGVE</sequence>
<gene>
    <name evidence="1" type="ORF">METZ01_LOCUS206418</name>
</gene>
<accession>A0A382ETS5</accession>